<evidence type="ECO:0000313" key="6">
    <source>
        <dbReference type="Proteomes" id="UP000034581"/>
    </source>
</evidence>
<dbReference type="InterPro" id="IPR001537">
    <property type="entry name" value="SpoU_MeTrfase"/>
</dbReference>
<dbReference type="CDD" id="cd18103">
    <property type="entry name" value="SpoU-like_RlmB"/>
    <property type="match status" value="1"/>
</dbReference>
<keyword evidence="2 5" id="KW-0489">Methyltransferase</keyword>
<evidence type="ECO:0000256" key="2">
    <source>
        <dbReference type="ARBA" id="ARBA00022603"/>
    </source>
</evidence>
<organism evidence="5 6">
    <name type="scientific">candidate division CPR3 bacterium GW2011_GWF2_35_18</name>
    <dbReference type="NCBI Taxonomy" id="1618350"/>
    <lineage>
        <taxon>Bacteria</taxon>
        <taxon>Bacteria division CPR3</taxon>
    </lineage>
</organism>
<dbReference type="Gene3D" id="3.30.1330.30">
    <property type="match status" value="1"/>
</dbReference>
<dbReference type="AlphaFoldDB" id="A0A0G0BIT2"/>
<dbReference type="GO" id="GO:0006396">
    <property type="term" value="P:RNA processing"/>
    <property type="evidence" value="ECO:0007669"/>
    <property type="project" value="InterPro"/>
</dbReference>
<evidence type="ECO:0000259" key="4">
    <source>
        <dbReference type="SMART" id="SM00967"/>
    </source>
</evidence>
<dbReference type="SUPFAM" id="SSF75217">
    <property type="entry name" value="alpha/beta knot"/>
    <property type="match status" value="1"/>
</dbReference>
<keyword evidence="3 5" id="KW-0808">Transferase</keyword>
<name>A0A0G0BIT2_UNCC3</name>
<dbReference type="Gene3D" id="3.40.1280.10">
    <property type="match status" value="1"/>
</dbReference>
<proteinExistence type="inferred from homology"/>
<comment type="similarity">
    <text evidence="1">Belongs to the class IV-like SAM-binding methyltransferase superfamily. RNA methyltransferase TrmH family.</text>
</comment>
<dbReference type="FunFam" id="3.40.1280.10:FF:000008">
    <property type="entry name" value="Group 3 RNA methyltransferase TrmH"/>
    <property type="match status" value="1"/>
</dbReference>
<dbReference type="NCBIfam" id="TIGR00186">
    <property type="entry name" value="rRNA_methyl_3"/>
    <property type="match status" value="1"/>
</dbReference>
<dbReference type="SMART" id="SM00967">
    <property type="entry name" value="SpoU_sub_bind"/>
    <property type="match status" value="1"/>
</dbReference>
<gene>
    <name evidence="5" type="ORF">UR67_C0007G0043</name>
</gene>
<evidence type="ECO:0000313" key="5">
    <source>
        <dbReference type="EMBL" id="KKP69338.1"/>
    </source>
</evidence>
<dbReference type="Pfam" id="PF08032">
    <property type="entry name" value="SpoU_sub_bind"/>
    <property type="match status" value="1"/>
</dbReference>
<dbReference type="GO" id="GO:0032259">
    <property type="term" value="P:methylation"/>
    <property type="evidence" value="ECO:0007669"/>
    <property type="project" value="UniProtKB-KW"/>
</dbReference>
<accession>A0A0G0BIT2</accession>
<dbReference type="PATRIC" id="fig|1618350.3.peg.925"/>
<dbReference type="EMBL" id="LBQB01000007">
    <property type="protein sequence ID" value="KKP69338.1"/>
    <property type="molecule type" value="Genomic_DNA"/>
</dbReference>
<dbReference type="InterPro" id="IPR029064">
    <property type="entry name" value="Ribosomal_eL30-like_sf"/>
</dbReference>
<dbReference type="SUPFAM" id="SSF55315">
    <property type="entry name" value="L30e-like"/>
    <property type="match status" value="1"/>
</dbReference>
<dbReference type="InterPro" id="IPR029026">
    <property type="entry name" value="tRNA_m1G_MTases_N"/>
</dbReference>
<dbReference type="PANTHER" id="PTHR46429:SF1">
    <property type="entry name" value="23S RRNA (GUANOSINE-2'-O-)-METHYLTRANSFERASE RLMB"/>
    <property type="match status" value="1"/>
</dbReference>
<dbReference type="InterPro" id="IPR013123">
    <property type="entry name" value="SpoU_subst-bd"/>
</dbReference>
<feature type="domain" description="RNA 2-O ribose methyltransferase substrate binding" evidence="4">
    <location>
        <begin position="3"/>
        <end position="81"/>
    </location>
</feature>
<dbReference type="GO" id="GO:0008173">
    <property type="term" value="F:RNA methyltransferase activity"/>
    <property type="evidence" value="ECO:0007669"/>
    <property type="project" value="InterPro"/>
</dbReference>
<dbReference type="GO" id="GO:0003723">
    <property type="term" value="F:RNA binding"/>
    <property type="evidence" value="ECO:0007669"/>
    <property type="project" value="InterPro"/>
</dbReference>
<dbReference type="Pfam" id="PF00588">
    <property type="entry name" value="SpoU_methylase"/>
    <property type="match status" value="1"/>
</dbReference>
<dbReference type="InterPro" id="IPR029028">
    <property type="entry name" value="Alpha/beta_knot_MTases"/>
</dbReference>
<reference evidence="5 6" key="1">
    <citation type="journal article" date="2015" name="Nature">
        <title>rRNA introns, odd ribosomes, and small enigmatic genomes across a large radiation of phyla.</title>
        <authorList>
            <person name="Brown C.T."/>
            <person name="Hug L.A."/>
            <person name="Thomas B.C."/>
            <person name="Sharon I."/>
            <person name="Castelle C.J."/>
            <person name="Singh A."/>
            <person name="Wilkins M.J."/>
            <person name="Williams K.H."/>
            <person name="Banfield J.F."/>
        </authorList>
    </citation>
    <scope>NUCLEOTIDE SEQUENCE [LARGE SCALE GENOMIC DNA]</scope>
</reference>
<dbReference type="Proteomes" id="UP000034581">
    <property type="component" value="Unassembled WGS sequence"/>
</dbReference>
<dbReference type="InterPro" id="IPR004441">
    <property type="entry name" value="rRNA_MeTrfase_TrmH"/>
</dbReference>
<dbReference type="GO" id="GO:0005829">
    <property type="term" value="C:cytosol"/>
    <property type="evidence" value="ECO:0007669"/>
    <property type="project" value="TreeGrafter"/>
</dbReference>
<evidence type="ECO:0000256" key="3">
    <source>
        <dbReference type="ARBA" id="ARBA00022679"/>
    </source>
</evidence>
<comment type="caution">
    <text evidence="5">The sequence shown here is derived from an EMBL/GenBank/DDBJ whole genome shotgun (WGS) entry which is preliminary data.</text>
</comment>
<dbReference type="STRING" id="1618350.UR67_C0007G0043"/>
<sequence length="248" mass="27174">MEYLYGRNPVLESLRASRRKFKNLYLSQGVDLKSDVITEIKSLCSSKKIPITPITQHKLEAIVKHRQHQGVVLEGSTYPYVTLDEIFTFSRNQNEDSLVLILDLLQDPQNVGSLLRTAEATGVHGVIIQERRAVGITPSVVNSSSGAAEHLLISQVANISQAIQVLKEKNVWVYGLGGVNEGVKYNEQDLSGPVGVVVGSEGEGLRDLVKKNCDGLISIPMKGKVDSLNATIAGSIILYSIFETRNFK</sequence>
<evidence type="ECO:0000256" key="1">
    <source>
        <dbReference type="ARBA" id="ARBA00007228"/>
    </source>
</evidence>
<dbReference type="PANTHER" id="PTHR46429">
    <property type="entry name" value="23S RRNA (GUANOSINE-2'-O-)-METHYLTRANSFERASE RLMB"/>
    <property type="match status" value="1"/>
</dbReference>
<protein>
    <submittedName>
        <fullName evidence="5">RNA methyltransferase</fullName>
    </submittedName>
</protein>